<evidence type="ECO:0000313" key="3">
    <source>
        <dbReference type="Proteomes" id="UP000834503"/>
    </source>
</evidence>
<reference evidence="1" key="1">
    <citation type="submission" date="2020-05" db="EMBL/GenBank/DDBJ databases">
        <authorList>
            <person name="Delgado-Blas J."/>
        </authorList>
    </citation>
    <scope>NUCLEOTIDE SEQUENCE</scope>
    <source>
        <strain evidence="1">BB1459</strain>
        <strain evidence="2">BB1480</strain>
    </source>
</reference>
<dbReference type="EMBL" id="CAIIUA010000001">
    <property type="protein sequence ID" value="CAC9200775.1"/>
    <property type="molecule type" value="Genomic_DNA"/>
</dbReference>
<dbReference type="EMBL" id="CAHPQX010000010">
    <property type="protein sequence ID" value="CAB5552624.1"/>
    <property type="molecule type" value="Genomic_DNA"/>
</dbReference>
<accession>A0A9N8CMT3</accession>
<dbReference type="Proteomes" id="UP000834503">
    <property type="component" value="Unassembled WGS sequence"/>
</dbReference>
<proteinExistence type="predicted"/>
<evidence type="ECO:0000313" key="4">
    <source>
        <dbReference type="Proteomes" id="UP000837205"/>
    </source>
</evidence>
<comment type="caution">
    <text evidence="1">The sequence shown here is derived from an EMBL/GenBank/DDBJ whole genome shotgun (WGS) entry which is preliminary data.</text>
</comment>
<protein>
    <submittedName>
        <fullName evidence="1">Uncharacterized protein</fullName>
    </submittedName>
</protein>
<organism evidence="1 3">
    <name type="scientific">Citrobacter werkmanii</name>
    <dbReference type="NCBI Taxonomy" id="67827"/>
    <lineage>
        <taxon>Bacteria</taxon>
        <taxon>Pseudomonadati</taxon>
        <taxon>Pseudomonadota</taxon>
        <taxon>Gammaproteobacteria</taxon>
        <taxon>Enterobacterales</taxon>
        <taxon>Enterobacteriaceae</taxon>
        <taxon>Citrobacter</taxon>
        <taxon>Citrobacter freundii complex</taxon>
    </lineage>
</organism>
<sequence length="38" mass="4600">MAERIVLFMYLYVMQNLKKAKLAELKIVKNKLDRMKEV</sequence>
<keyword evidence="4" id="KW-1185">Reference proteome</keyword>
<dbReference type="AlphaFoldDB" id="A0A9N8CMT3"/>
<evidence type="ECO:0000313" key="2">
    <source>
        <dbReference type="EMBL" id="CAC9200775.1"/>
    </source>
</evidence>
<name>A0A9N8CMT3_9ENTR</name>
<gene>
    <name evidence="1" type="ORF">GHA_02502</name>
    <name evidence="2" type="ORF">TML_02382</name>
</gene>
<dbReference type="Proteomes" id="UP000837205">
    <property type="component" value="Unassembled WGS sequence"/>
</dbReference>
<evidence type="ECO:0000313" key="1">
    <source>
        <dbReference type="EMBL" id="CAB5552624.1"/>
    </source>
</evidence>